<feature type="domain" description="CYTH" evidence="2">
    <location>
        <begin position="8"/>
        <end position="210"/>
    </location>
</feature>
<dbReference type="InterPro" id="IPR033469">
    <property type="entry name" value="CYTH-like_dom_sf"/>
</dbReference>
<dbReference type="EMBL" id="VYRZ01000002">
    <property type="protein sequence ID" value="KAA9087199.1"/>
    <property type="molecule type" value="Genomic_DNA"/>
</dbReference>
<dbReference type="PROSITE" id="PS51707">
    <property type="entry name" value="CYTH"/>
    <property type="match status" value="1"/>
</dbReference>
<dbReference type="InterPro" id="IPR023577">
    <property type="entry name" value="CYTH_domain"/>
</dbReference>
<protein>
    <submittedName>
        <fullName evidence="3">CYTH domain-containing protein</fullName>
    </submittedName>
</protein>
<evidence type="ECO:0000256" key="1">
    <source>
        <dbReference type="SAM" id="MobiDB-lite"/>
    </source>
</evidence>
<dbReference type="RefSeq" id="WP_150419396.1">
    <property type="nucleotide sequence ID" value="NZ_VYRZ01000002.1"/>
</dbReference>
<organism evidence="3 4">
    <name type="scientific">Microbacterium radiodurans</name>
    <dbReference type="NCBI Taxonomy" id="661398"/>
    <lineage>
        <taxon>Bacteria</taxon>
        <taxon>Bacillati</taxon>
        <taxon>Actinomycetota</taxon>
        <taxon>Actinomycetes</taxon>
        <taxon>Micrococcales</taxon>
        <taxon>Microbacteriaceae</taxon>
        <taxon>Microbacterium</taxon>
    </lineage>
</organism>
<feature type="region of interest" description="Disordered" evidence="1">
    <location>
        <begin position="67"/>
        <end position="88"/>
    </location>
</feature>
<evidence type="ECO:0000313" key="4">
    <source>
        <dbReference type="Proteomes" id="UP000327039"/>
    </source>
</evidence>
<dbReference type="Proteomes" id="UP000327039">
    <property type="component" value="Unassembled WGS sequence"/>
</dbReference>
<name>A0A5J5IRX6_9MICO</name>
<keyword evidence="4" id="KW-1185">Reference proteome</keyword>
<evidence type="ECO:0000259" key="2">
    <source>
        <dbReference type="PROSITE" id="PS51707"/>
    </source>
</evidence>
<gene>
    <name evidence="3" type="ORF">F6B42_09620</name>
</gene>
<comment type="caution">
    <text evidence="3">The sequence shown here is derived from an EMBL/GenBank/DDBJ whole genome shotgun (WGS) entry which is preliminary data.</text>
</comment>
<sequence>MTTEPTSSLEIERKYDVDAAAPLPVLAALPGVAGIGDAEIRELDARYFDTADGLLAAARTALRRRTGGPDAGWHVKRSTPEGKHETRWPLDEADDLGTAAVPAAVAAEVAAVAAPPFEVIARIRNARVAYALHDAAGDLVAEFVDDRVSARDERTGRESSWREWELELGPAGPGDPDAITAFFAAADELVHAAGGRVAASESKLGRALGR</sequence>
<dbReference type="SMART" id="SM01118">
    <property type="entry name" value="CYTH"/>
    <property type="match status" value="1"/>
</dbReference>
<dbReference type="Gene3D" id="2.40.320.10">
    <property type="entry name" value="Hypothetical Protein Pfu-838710-001"/>
    <property type="match status" value="1"/>
</dbReference>
<dbReference type="SUPFAM" id="SSF55154">
    <property type="entry name" value="CYTH-like phosphatases"/>
    <property type="match status" value="1"/>
</dbReference>
<feature type="compositionally biased region" description="Basic and acidic residues" evidence="1">
    <location>
        <begin position="78"/>
        <end position="88"/>
    </location>
</feature>
<reference evidence="4" key="1">
    <citation type="submission" date="2019-09" db="EMBL/GenBank/DDBJ databases">
        <title>Mumia zhuanghuii sp. nov. isolated from the intestinal contents of plateau pika (Ochotona curzoniae) in the Qinghai-Tibet plateau of China.</title>
        <authorList>
            <person name="Tian Z."/>
        </authorList>
    </citation>
    <scope>NUCLEOTIDE SEQUENCE [LARGE SCALE GENOMIC DNA]</scope>
    <source>
        <strain evidence="4">DSM 25564</strain>
    </source>
</reference>
<evidence type="ECO:0000313" key="3">
    <source>
        <dbReference type="EMBL" id="KAA9087199.1"/>
    </source>
</evidence>
<dbReference type="CDD" id="cd07374">
    <property type="entry name" value="CYTH-like_Pase"/>
    <property type="match status" value="1"/>
</dbReference>
<accession>A0A5J5IRX6</accession>
<dbReference type="Pfam" id="PF01928">
    <property type="entry name" value="CYTH"/>
    <property type="match status" value="1"/>
</dbReference>
<proteinExistence type="predicted"/>
<dbReference type="OrthoDB" id="9777271at2"/>
<dbReference type="AlphaFoldDB" id="A0A5J5IRX6"/>